<reference evidence="3" key="1">
    <citation type="submission" date="2020-08" db="EMBL/GenBank/DDBJ databases">
        <title>Genomic Encyclopedia of Type Strains, Phase IV (KMG-IV): sequencing the most valuable type-strain genomes for metagenomic binning, comparative biology and taxonomic classification.</title>
        <authorList>
            <person name="Goeker M."/>
        </authorList>
    </citation>
    <scope>NUCLEOTIDE SEQUENCE [LARGE SCALE GENOMIC DNA]</scope>
    <source>
        <strain evidence="3">DSM 105720</strain>
    </source>
</reference>
<gene>
    <name evidence="3" type="ORF">GGR06_003132</name>
</gene>
<dbReference type="Proteomes" id="UP000560658">
    <property type="component" value="Unassembled WGS sequence"/>
</dbReference>
<dbReference type="EMBL" id="JACIER010000014">
    <property type="protein sequence ID" value="MBB4045320.1"/>
    <property type="molecule type" value="Genomic_DNA"/>
</dbReference>
<feature type="transmembrane region" description="Helical" evidence="1">
    <location>
        <begin position="12"/>
        <end position="30"/>
    </location>
</feature>
<dbReference type="RefSeq" id="WP_183209158.1">
    <property type="nucleotide sequence ID" value="NZ_JACIER010000014.1"/>
</dbReference>
<keyword evidence="4" id="KW-1185">Reference proteome</keyword>
<evidence type="ECO:0000256" key="1">
    <source>
        <dbReference type="SAM" id="Phobius"/>
    </source>
</evidence>
<evidence type="ECO:0000313" key="4">
    <source>
        <dbReference type="Proteomes" id="UP000560658"/>
    </source>
</evidence>
<accession>A0A840CZN5</accession>
<evidence type="ECO:0000259" key="2">
    <source>
        <dbReference type="Pfam" id="PF10882"/>
    </source>
</evidence>
<feature type="transmembrane region" description="Helical" evidence="1">
    <location>
        <begin position="36"/>
        <end position="55"/>
    </location>
</feature>
<evidence type="ECO:0000313" key="3">
    <source>
        <dbReference type="EMBL" id="MBB4045320.1"/>
    </source>
</evidence>
<proteinExistence type="predicted"/>
<sequence>MRANVFWSKTVKGITLSALLILVAVSVFFLLEGSFWSLFMMVILLLAIVYCMYWAPNFISITDNSLILHKLLGRLTLPFDQIRTIDIYQSEGVNARICGSGGLFGFTGLFYNKQIGKYRSYIGSYRQAFLVTMISGKKYLFSCENREQVVALVKPKLTKLAD</sequence>
<dbReference type="Pfam" id="PF10882">
    <property type="entry name" value="bPH_5"/>
    <property type="match status" value="1"/>
</dbReference>
<dbReference type="InterPro" id="IPR027783">
    <property type="entry name" value="Bacterial_PH-related"/>
</dbReference>
<name>A0A840CZN5_9BACE</name>
<keyword evidence="1" id="KW-1133">Transmembrane helix</keyword>
<keyword evidence="1" id="KW-0812">Transmembrane</keyword>
<keyword evidence="1" id="KW-0472">Membrane</keyword>
<dbReference type="AlphaFoldDB" id="A0A840CZN5"/>
<comment type="caution">
    <text evidence="3">The sequence shown here is derived from an EMBL/GenBank/DDBJ whole genome shotgun (WGS) entry which is preliminary data.</text>
</comment>
<protein>
    <recommendedName>
        <fullName evidence="2">Bacterial Pleckstrin homology domain-containing protein</fullName>
    </recommendedName>
</protein>
<feature type="domain" description="Bacterial Pleckstrin homology" evidence="2">
    <location>
        <begin position="60"/>
        <end position="154"/>
    </location>
</feature>
<organism evidence="3 4">
    <name type="scientific">Bacteroides reticulotermitis</name>
    <dbReference type="NCBI Taxonomy" id="1133319"/>
    <lineage>
        <taxon>Bacteria</taxon>
        <taxon>Pseudomonadati</taxon>
        <taxon>Bacteroidota</taxon>
        <taxon>Bacteroidia</taxon>
        <taxon>Bacteroidales</taxon>
        <taxon>Bacteroidaceae</taxon>
        <taxon>Bacteroides</taxon>
    </lineage>
</organism>